<accession>A0A3M7PH42</accession>
<organism evidence="3 4">
    <name type="scientific">Brachionus plicatilis</name>
    <name type="common">Marine rotifer</name>
    <name type="synonym">Brachionus muelleri</name>
    <dbReference type="NCBI Taxonomy" id="10195"/>
    <lineage>
        <taxon>Eukaryota</taxon>
        <taxon>Metazoa</taxon>
        <taxon>Spiralia</taxon>
        <taxon>Gnathifera</taxon>
        <taxon>Rotifera</taxon>
        <taxon>Eurotatoria</taxon>
        <taxon>Monogononta</taxon>
        <taxon>Pseudotrocha</taxon>
        <taxon>Ploima</taxon>
        <taxon>Brachionidae</taxon>
        <taxon>Brachionus</taxon>
    </lineage>
</organism>
<dbReference type="GO" id="GO:0061668">
    <property type="term" value="P:mitochondrial ribosome assembly"/>
    <property type="evidence" value="ECO:0007669"/>
    <property type="project" value="TreeGrafter"/>
</dbReference>
<evidence type="ECO:0000313" key="4">
    <source>
        <dbReference type="Proteomes" id="UP000276133"/>
    </source>
</evidence>
<keyword evidence="4" id="KW-1185">Reference proteome</keyword>
<dbReference type="PANTHER" id="PTHR13068:SF112">
    <property type="entry name" value="TRANSCRIPTION TERMINATION FACTOR 3, MITOCHONDRIAL"/>
    <property type="match status" value="1"/>
</dbReference>
<evidence type="ECO:0000256" key="1">
    <source>
        <dbReference type="ARBA" id="ARBA00007692"/>
    </source>
</evidence>
<dbReference type="OrthoDB" id="637682at2759"/>
<dbReference type="EMBL" id="REGN01010778">
    <property type="protein sequence ID" value="RMZ98431.1"/>
    <property type="molecule type" value="Genomic_DNA"/>
</dbReference>
<dbReference type="PANTHER" id="PTHR13068">
    <property type="entry name" value="CGI-12 PROTEIN-RELATED"/>
    <property type="match status" value="1"/>
</dbReference>
<reference evidence="3 4" key="1">
    <citation type="journal article" date="2018" name="Sci. Rep.">
        <title>Genomic signatures of local adaptation to the degree of environmental predictability in rotifers.</title>
        <authorList>
            <person name="Franch-Gras L."/>
            <person name="Hahn C."/>
            <person name="Garcia-Roger E.M."/>
            <person name="Carmona M.J."/>
            <person name="Serra M."/>
            <person name="Gomez A."/>
        </authorList>
    </citation>
    <scope>NUCLEOTIDE SEQUENCE [LARGE SCALE GENOMIC DNA]</scope>
    <source>
        <strain evidence="3">HYR1</strain>
    </source>
</reference>
<dbReference type="GO" id="GO:0005739">
    <property type="term" value="C:mitochondrion"/>
    <property type="evidence" value="ECO:0007669"/>
    <property type="project" value="TreeGrafter"/>
</dbReference>
<gene>
    <name evidence="3" type="ORF">BpHYR1_053601</name>
</gene>
<protein>
    <submittedName>
        <fullName evidence="3">Transcription termination factor mitochondrial</fullName>
    </submittedName>
</protein>
<dbReference type="GO" id="GO:0003676">
    <property type="term" value="F:nucleic acid binding"/>
    <property type="evidence" value="ECO:0007669"/>
    <property type="project" value="InterPro"/>
</dbReference>
<dbReference type="AlphaFoldDB" id="A0A3M7PH42"/>
<evidence type="ECO:0000256" key="2">
    <source>
        <dbReference type="ARBA" id="ARBA00022946"/>
    </source>
</evidence>
<name>A0A3M7PH42_BRAPC</name>
<dbReference type="SMART" id="SM00733">
    <property type="entry name" value="Mterf"/>
    <property type="match status" value="5"/>
</dbReference>
<keyword evidence="2" id="KW-0809">Transit peptide</keyword>
<comment type="similarity">
    <text evidence="1">Belongs to the mTERF family.</text>
</comment>
<proteinExistence type="inferred from homology"/>
<dbReference type="Gene3D" id="1.25.70.10">
    <property type="entry name" value="Transcription termination factor 3, mitochondrial"/>
    <property type="match status" value="1"/>
</dbReference>
<dbReference type="InterPro" id="IPR038538">
    <property type="entry name" value="MTERF_sf"/>
</dbReference>
<dbReference type="GO" id="GO:0006390">
    <property type="term" value="P:mitochondrial transcription"/>
    <property type="evidence" value="ECO:0007669"/>
    <property type="project" value="TreeGrafter"/>
</dbReference>
<comment type="caution">
    <text evidence="3">The sequence shown here is derived from an EMBL/GenBank/DDBJ whole genome shotgun (WGS) entry which is preliminary data.</text>
</comment>
<sequence length="362" mass="42120">MIRRALRYYSSDYFKKIITYQKPDVSEQSKNFAKKFLQKNNVAVRQKEISVSGPMWKEPHLDEEDELTEEQKMEKQIQNLEPISRPVVYNLAYYVNKSPVLRTFVEMGVFIRKWDQDPSIAKLVLNLDLEKHVKPFLIFLHDIGVPAESHAFIITKNPAVFQDSLQDLVNRVDYLKSKNFDKQAIVRIVMQAPKWLSLSVEEVDARLGWFQKEFGLSGAELRQVVTERPKLVTLPTSIAQKVKFGVTDFLDYSPHSLKSLLIKYPKLFTKKFDQIEANFIFLTQVAKLTHQDIELYPSALVCSLQTLKIRFAFLKSLDRVQFDPTKANFVSLKALCEPDDKVFCTRTAKTSYDEYKKFLKTL</sequence>
<evidence type="ECO:0000313" key="3">
    <source>
        <dbReference type="EMBL" id="RMZ98431.1"/>
    </source>
</evidence>
<dbReference type="Proteomes" id="UP000276133">
    <property type="component" value="Unassembled WGS sequence"/>
</dbReference>
<dbReference type="InterPro" id="IPR003690">
    <property type="entry name" value="MTERF"/>
</dbReference>
<dbReference type="Pfam" id="PF02536">
    <property type="entry name" value="mTERF"/>
    <property type="match status" value="1"/>
</dbReference>
<dbReference type="STRING" id="10195.A0A3M7PH42"/>